<organism evidence="2 3">
    <name type="scientific">Panicum virgatum</name>
    <name type="common">Blackwell switchgrass</name>
    <dbReference type="NCBI Taxonomy" id="38727"/>
    <lineage>
        <taxon>Eukaryota</taxon>
        <taxon>Viridiplantae</taxon>
        <taxon>Streptophyta</taxon>
        <taxon>Embryophyta</taxon>
        <taxon>Tracheophyta</taxon>
        <taxon>Spermatophyta</taxon>
        <taxon>Magnoliopsida</taxon>
        <taxon>Liliopsida</taxon>
        <taxon>Poales</taxon>
        <taxon>Poaceae</taxon>
        <taxon>PACMAD clade</taxon>
        <taxon>Panicoideae</taxon>
        <taxon>Panicodae</taxon>
        <taxon>Paniceae</taxon>
        <taxon>Panicinae</taxon>
        <taxon>Panicum</taxon>
        <taxon>Panicum sect. Hiantes</taxon>
    </lineage>
</organism>
<gene>
    <name evidence="2" type="ORF">PVAP13_8NG220211</name>
</gene>
<evidence type="ECO:0000313" key="2">
    <source>
        <dbReference type="EMBL" id="KAG2557609.1"/>
    </source>
</evidence>
<keyword evidence="3" id="KW-1185">Reference proteome</keyword>
<protein>
    <recommendedName>
        <fullName evidence="1">Agglutinin domain-containing protein</fullName>
    </recommendedName>
</protein>
<reference evidence="2" key="1">
    <citation type="submission" date="2020-05" db="EMBL/GenBank/DDBJ databases">
        <title>WGS assembly of Panicum virgatum.</title>
        <authorList>
            <person name="Lovell J.T."/>
            <person name="Jenkins J."/>
            <person name="Shu S."/>
            <person name="Juenger T.E."/>
            <person name="Schmutz J."/>
        </authorList>
    </citation>
    <scope>NUCLEOTIDE SEQUENCE</scope>
    <source>
        <strain evidence="2">AP13</strain>
    </source>
</reference>
<proteinExistence type="predicted"/>
<name>A0A8T0PAB7_PANVG</name>
<dbReference type="Pfam" id="PF07468">
    <property type="entry name" value="Agglutinin"/>
    <property type="match status" value="2"/>
</dbReference>
<dbReference type="PANTHER" id="PTHR39244">
    <property type="entry name" value="NATTERIN-4"/>
    <property type="match status" value="1"/>
</dbReference>
<dbReference type="InterPro" id="IPR036242">
    <property type="entry name" value="Agglutinin_dom_sf"/>
</dbReference>
<dbReference type="Gene3D" id="2.80.10.50">
    <property type="match status" value="2"/>
</dbReference>
<sequence length="324" mass="35226">MGGCLASPPSVEEAGEAPRSPWCFAFQAHRANGERPYYLRYDAHGGEAAGFGRSLRLNGESVASPYTRFYLEPSRDNPGLVHIRCCYDKYWAPRQLPYDGGWVVAGAAYEAEEDLSEPTCTLFRAVRVPPLSVRLLHVQLEMYACVPSCSGPTSMAGAAILSTLNGDEGDVITTFTAHDLSQQFVLPRHLAFRGDNGMYLRTRTFERHAYLQFSGRAVGDEAVANTVGTNDDGTFRVISNNVAKFWRRSPNWIWADCSADDATADGGGDTLFRAIRLPSGEGAGLFALQNLGNGYFCKRLTTEGKRSCLNAGTPTITADAKAAT</sequence>
<evidence type="ECO:0000313" key="3">
    <source>
        <dbReference type="Proteomes" id="UP000823388"/>
    </source>
</evidence>
<accession>A0A8T0PAB7</accession>
<dbReference type="PANTHER" id="PTHR39244:SF7">
    <property type="entry name" value="AGGLUTININ DOMAIN-CONTAINING PROTEIN"/>
    <property type="match status" value="1"/>
</dbReference>
<dbReference type="AlphaFoldDB" id="A0A8T0PAB7"/>
<feature type="domain" description="Agglutinin" evidence="1">
    <location>
        <begin position="184"/>
        <end position="319"/>
    </location>
</feature>
<dbReference type="InterPro" id="IPR008998">
    <property type="entry name" value="Agglutinin"/>
</dbReference>
<evidence type="ECO:0000259" key="1">
    <source>
        <dbReference type="SMART" id="SM00791"/>
    </source>
</evidence>
<dbReference type="SMART" id="SM00791">
    <property type="entry name" value="Agglutinin"/>
    <property type="match status" value="1"/>
</dbReference>
<dbReference type="OrthoDB" id="4948898at2759"/>
<dbReference type="SUPFAM" id="SSF50382">
    <property type="entry name" value="Agglutinin"/>
    <property type="match status" value="2"/>
</dbReference>
<dbReference type="InterPro" id="IPR053237">
    <property type="entry name" value="Natterin_C"/>
</dbReference>
<dbReference type="EMBL" id="CM029052">
    <property type="protein sequence ID" value="KAG2557609.1"/>
    <property type="molecule type" value="Genomic_DNA"/>
</dbReference>
<dbReference type="Proteomes" id="UP000823388">
    <property type="component" value="Chromosome 8N"/>
</dbReference>
<comment type="caution">
    <text evidence="2">The sequence shown here is derived from an EMBL/GenBank/DDBJ whole genome shotgun (WGS) entry which is preliminary data.</text>
</comment>